<accession>A0AAF0BKY8</accession>
<reference evidence="2" key="1">
    <citation type="submission" date="2023-01" db="EMBL/GenBank/DDBJ databases">
        <title>The genome sequence of Kordiimonadaceae bacterium 6D33.</title>
        <authorList>
            <person name="Liu Y."/>
        </authorList>
    </citation>
    <scope>NUCLEOTIDE SEQUENCE</scope>
    <source>
        <strain evidence="2">6D33</strain>
    </source>
</reference>
<keyword evidence="1" id="KW-0472">Membrane</keyword>
<dbReference type="AlphaFoldDB" id="A0AAF0BKY8"/>
<dbReference type="Proteomes" id="UP001217500">
    <property type="component" value="Chromosome"/>
</dbReference>
<keyword evidence="1" id="KW-0812">Transmembrane</keyword>
<name>A0AAF0BKY8_9PROT</name>
<evidence type="ECO:0000313" key="3">
    <source>
        <dbReference type="Proteomes" id="UP001217500"/>
    </source>
</evidence>
<proteinExistence type="predicted"/>
<protein>
    <submittedName>
        <fullName evidence="2">Uncharacterized protein</fullName>
    </submittedName>
</protein>
<organism evidence="2 3">
    <name type="scientific">Gimibacter soli</name>
    <dbReference type="NCBI Taxonomy" id="3024400"/>
    <lineage>
        <taxon>Bacteria</taxon>
        <taxon>Pseudomonadati</taxon>
        <taxon>Pseudomonadota</taxon>
        <taxon>Alphaproteobacteria</taxon>
        <taxon>Kordiimonadales</taxon>
        <taxon>Temperatibacteraceae</taxon>
        <taxon>Gimibacter</taxon>
    </lineage>
</organism>
<evidence type="ECO:0000256" key="1">
    <source>
        <dbReference type="SAM" id="Phobius"/>
    </source>
</evidence>
<dbReference type="EMBL" id="CP116805">
    <property type="protein sequence ID" value="WCL54824.1"/>
    <property type="molecule type" value="Genomic_DNA"/>
</dbReference>
<dbReference type="RefSeq" id="WP_289504551.1">
    <property type="nucleotide sequence ID" value="NZ_CP116805.1"/>
</dbReference>
<keyword evidence="3" id="KW-1185">Reference proteome</keyword>
<sequence>MTILLSRLVVAAAFVGGAFIAVIDPAAIDWKTFLPVVAAGLVGLIVLKVSTGAAARADSVLIANRRILNDSLHAIVLNLEELNGRRDKIPTYEMRFEIDRLFRDDLFAFADARDSLKHIFGLSAYAEIMSSFAAGERYLNRVWSASTDGYVDEVLVYIEKALGQFVEAVDAFDRADTAARKEMSK</sequence>
<evidence type="ECO:0000313" key="2">
    <source>
        <dbReference type="EMBL" id="WCL54824.1"/>
    </source>
</evidence>
<keyword evidence="1" id="KW-1133">Transmembrane helix</keyword>
<feature type="transmembrane region" description="Helical" evidence="1">
    <location>
        <begin position="30"/>
        <end position="47"/>
    </location>
</feature>
<dbReference type="KEGG" id="gso:PH603_03505"/>
<gene>
    <name evidence="2" type="ORF">PH603_03505</name>
</gene>